<sequence length="416" mass="43390">MADQDARDELRDPLSQDGADERSPRHAAPQDAGSRRRRIARRVAVALVAVVAAVGVAAWAWVSSLESSMGVAEEDRAALDAELADGSAAATEPFYVLIIGSDARKGETVSRSDTLMLARVDVGAATVSLVSVPRDTMVVNQYGATDKINASFVDGPAAAVRAVAEFAGVDISHYVEVHFSGVRDVVDALGGITVDVPEDISDRKAKLELSAGEQVLDGDTALRYARARFGVSGGDFGRAQAQRQIVEAIAREVLASSPLELPFVVSELAQSITTDLSVSDIAAYATAFQQAASEQGITFYSATVPSYAYDEIPGVSYVATMYDEWRAMMQRMDAGLDPADETAEIPAEQLADKDLGAAANAAGPRDYAALVEISGLTTEDVAPLGGDDEDASALGDEALSEDVGDASAEAGGAPVS</sequence>
<evidence type="ECO:0000313" key="6">
    <source>
        <dbReference type="Proteomes" id="UP000824062"/>
    </source>
</evidence>
<dbReference type="InterPro" id="IPR050922">
    <property type="entry name" value="LytR/CpsA/Psr_CW_biosynth"/>
</dbReference>
<dbReference type="Gene3D" id="3.40.630.190">
    <property type="entry name" value="LCP protein"/>
    <property type="match status" value="1"/>
</dbReference>
<organism evidence="5 6">
    <name type="scientific">Candidatus Olsenella pullistercoris</name>
    <dbReference type="NCBI Taxonomy" id="2838712"/>
    <lineage>
        <taxon>Bacteria</taxon>
        <taxon>Bacillati</taxon>
        <taxon>Actinomycetota</taxon>
        <taxon>Coriobacteriia</taxon>
        <taxon>Coriobacteriales</taxon>
        <taxon>Atopobiaceae</taxon>
        <taxon>Olsenella</taxon>
    </lineage>
</organism>
<accession>A0A9D2EZT0</accession>
<comment type="similarity">
    <text evidence="1">Belongs to the LytR/CpsA/Psr (LCP) family.</text>
</comment>
<dbReference type="Pfam" id="PF03816">
    <property type="entry name" value="LytR_cpsA_psr"/>
    <property type="match status" value="1"/>
</dbReference>
<evidence type="ECO:0000256" key="3">
    <source>
        <dbReference type="SAM" id="Phobius"/>
    </source>
</evidence>
<feature type="domain" description="Cell envelope-related transcriptional attenuator" evidence="4">
    <location>
        <begin position="111"/>
        <end position="253"/>
    </location>
</feature>
<dbReference type="Proteomes" id="UP000824062">
    <property type="component" value="Unassembled WGS sequence"/>
</dbReference>
<reference evidence="5" key="2">
    <citation type="submission" date="2021-04" db="EMBL/GenBank/DDBJ databases">
        <authorList>
            <person name="Gilroy R."/>
        </authorList>
    </citation>
    <scope>NUCLEOTIDE SEQUENCE</scope>
    <source>
        <strain evidence="5">ChiHjej12B11-14209</strain>
    </source>
</reference>
<keyword evidence="3" id="KW-0472">Membrane</keyword>
<feature type="transmembrane region" description="Helical" evidence="3">
    <location>
        <begin position="43"/>
        <end position="62"/>
    </location>
</feature>
<dbReference type="PANTHER" id="PTHR33392">
    <property type="entry name" value="POLYISOPRENYL-TEICHOIC ACID--PEPTIDOGLYCAN TEICHOIC ACID TRANSFERASE TAGU"/>
    <property type="match status" value="1"/>
</dbReference>
<evidence type="ECO:0000313" key="5">
    <source>
        <dbReference type="EMBL" id="HIZ46286.1"/>
    </source>
</evidence>
<feature type="region of interest" description="Disordered" evidence="2">
    <location>
        <begin position="1"/>
        <end position="34"/>
    </location>
</feature>
<dbReference type="NCBIfam" id="TIGR00350">
    <property type="entry name" value="lytR_cpsA_psr"/>
    <property type="match status" value="1"/>
</dbReference>
<protein>
    <submittedName>
        <fullName evidence="5">LCP family protein</fullName>
    </submittedName>
</protein>
<feature type="region of interest" description="Disordered" evidence="2">
    <location>
        <begin position="380"/>
        <end position="416"/>
    </location>
</feature>
<name>A0A9D2EZT0_9ACTN</name>
<evidence type="ECO:0000259" key="4">
    <source>
        <dbReference type="Pfam" id="PF03816"/>
    </source>
</evidence>
<dbReference type="InterPro" id="IPR004474">
    <property type="entry name" value="LytR_CpsA_psr"/>
</dbReference>
<reference evidence="5" key="1">
    <citation type="journal article" date="2021" name="PeerJ">
        <title>Extensive microbial diversity within the chicken gut microbiome revealed by metagenomics and culture.</title>
        <authorList>
            <person name="Gilroy R."/>
            <person name="Ravi A."/>
            <person name="Getino M."/>
            <person name="Pursley I."/>
            <person name="Horton D.L."/>
            <person name="Alikhan N.F."/>
            <person name="Baker D."/>
            <person name="Gharbi K."/>
            <person name="Hall N."/>
            <person name="Watson M."/>
            <person name="Adriaenssens E.M."/>
            <person name="Foster-Nyarko E."/>
            <person name="Jarju S."/>
            <person name="Secka A."/>
            <person name="Antonio M."/>
            <person name="Oren A."/>
            <person name="Chaudhuri R.R."/>
            <person name="La Ragione R."/>
            <person name="Hildebrand F."/>
            <person name="Pallen M.J."/>
        </authorList>
    </citation>
    <scope>NUCLEOTIDE SEQUENCE</scope>
    <source>
        <strain evidence="5">ChiHjej12B11-14209</strain>
    </source>
</reference>
<keyword evidence="3" id="KW-1133">Transmembrane helix</keyword>
<evidence type="ECO:0000256" key="2">
    <source>
        <dbReference type="SAM" id="MobiDB-lite"/>
    </source>
</evidence>
<dbReference type="EMBL" id="DXBM01000039">
    <property type="protein sequence ID" value="HIZ46286.1"/>
    <property type="molecule type" value="Genomic_DNA"/>
</dbReference>
<proteinExistence type="inferred from homology"/>
<evidence type="ECO:0000256" key="1">
    <source>
        <dbReference type="ARBA" id="ARBA00006068"/>
    </source>
</evidence>
<gene>
    <name evidence="5" type="ORF">IAA19_04625</name>
</gene>
<dbReference type="PANTHER" id="PTHR33392:SF6">
    <property type="entry name" value="POLYISOPRENYL-TEICHOIC ACID--PEPTIDOGLYCAN TEICHOIC ACID TRANSFERASE TAGU"/>
    <property type="match status" value="1"/>
</dbReference>
<dbReference type="AlphaFoldDB" id="A0A9D2EZT0"/>
<comment type="caution">
    <text evidence="5">The sequence shown here is derived from an EMBL/GenBank/DDBJ whole genome shotgun (WGS) entry which is preliminary data.</text>
</comment>
<keyword evidence="3" id="KW-0812">Transmembrane</keyword>
<feature type="compositionally biased region" description="Basic and acidic residues" evidence="2">
    <location>
        <begin position="1"/>
        <end position="24"/>
    </location>
</feature>